<dbReference type="Pfam" id="PF00300">
    <property type="entry name" value="His_Phos_1"/>
    <property type="match status" value="1"/>
</dbReference>
<sequence length="223" mass="25451">MESRIILLRHGLTEGNQRRWFYGGIDIPLTEEGRQQLKERREAGVYPPVPEDAQVFTSGLIRTEETLELTYGPRPHGRIPELREYRFGRFEARNYDELSKAGGRELEIFNRWAYDETGEVALPGGESRSEFRERIRQGVERLLEAHRAYGKKRRESGMPVTLMVCHGGVISQMLLTMFGHLEGTMWDYIPAPGLGYVVSLTKGEPRAFEPIEDPEAVSGKKGK</sequence>
<proteinExistence type="predicted"/>
<gene>
    <name evidence="1" type="ORF">SAMN05216508_11124</name>
</gene>
<dbReference type="Proteomes" id="UP000198817">
    <property type="component" value="Unassembled WGS sequence"/>
</dbReference>
<dbReference type="InterPro" id="IPR029033">
    <property type="entry name" value="His_PPase_superfam"/>
</dbReference>
<dbReference type="SMART" id="SM00855">
    <property type="entry name" value="PGAM"/>
    <property type="match status" value="1"/>
</dbReference>
<dbReference type="RefSeq" id="WP_090471157.1">
    <property type="nucleotide sequence ID" value="NZ_FOWF01000012.1"/>
</dbReference>
<evidence type="ECO:0000313" key="1">
    <source>
        <dbReference type="EMBL" id="SFU54716.1"/>
    </source>
</evidence>
<dbReference type="GO" id="GO:0005737">
    <property type="term" value="C:cytoplasm"/>
    <property type="evidence" value="ECO:0007669"/>
    <property type="project" value="TreeGrafter"/>
</dbReference>
<dbReference type="GO" id="GO:0016791">
    <property type="term" value="F:phosphatase activity"/>
    <property type="evidence" value="ECO:0007669"/>
    <property type="project" value="TreeGrafter"/>
</dbReference>
<dbReference type="InterPro" id="IPR013078">
    <property type="entry name" value="His_Pase_superF_clade-1"/>
</dbReference>
<evidence type="ECO:0000313" key="2">
    <source>
        <dbReference type="Proteomes" id="UP000198817"/>
    </source>
</evidence>
<dbReference type="PANTHER" id="PTHR48100">
    <property type="entry name" value="BROAD-SPECIFICITY PHOSPHATASE YOR283W-RELATED"/>
    <property type="match status" value="1"/>
</dbReference>
<dbReference type="Gene3D" id="3.40.50.1240">
    <property type="entry name" value="Phosphoglycerate mutase-like"/>
    <property type="match status" value="1"/>
</dbReference>
<dbReference type="CDD" id="cd07067">
    <property type="entry name" value="HP_PGM_like"/>
    <property type="match status" value="1"/>
</dbReference>
<dbReference type="STRING" id="155865.SAMN05216515_11224"/>
<protein>
    <submittedName>
        <fullName evidence="1">Alpha-ribazole phosphatase</fullName>
    </submittedName>
</protein>
<organism evidence="1 2">
    <name type="scientific">Eubacterium pyruvativorans</name>
    <dbReference type="NCBI Taxonomy" id="155865"/>
    <lineage>
        <taxon>Bacteria</taxon>
        <taxon>Bacillati</taxon>
        <taxon>Bacillota</taxon>
        <taxon>Clostridia</taxon>
        <taxon>Eubacteriales</taxon>
        <taxon>Eubacteriaceae</taxon>
        <taxon>Eubacterium</taxon>
    </lineage>
</organism>
<keyword evidence="2" id="KW-1185">Reference proteome</keyword>
<accession>A0A1I7H2I9</accession>
<dbReference type="EMBL" id="FPBT01000011">
    <property type="protein sequence ID" value="SFU54716.1"/>
    <property type="molecule type" value="Genomic_DNA"/>
</dbReference>
<dbReference type="OrthoDB" id="9783269at2"/>
<dbReference type="InterPro" id="IPR050275">
    <property type="entry name" value="PGM_Phosphatase"/>
</dbReference>
<dbReference type="AlphaFoldDB" id="A0A1I7H2I9"/>
<dbReference type="PANTHER" id="PTHR48100:SF1">
    <property type="entry name" value="HISTIDINE PHOSPHATASE FAMILY PROTEIN-RELATED"/>
    <property type="match status" value="1"/>
</dbReference>
<dbReference type="SUPFAM" id="SSF53254">
    <property type="entry name" value="Phosphoglycerate mutase-like"/>
    <property type="match status" value="1"/>
</dbReference>
<name>A0A1I7H2I9_9FIRM</name>
<reference evidence="1 2" key="1">
    <citation type="submission" date="2016-10" db="EMBL/GenBank/DDBJ databases">
        <authorList>
            <person name="de Groot N.N."/>
        </authorList>
    </citation>
    <scope>NUCLEOTIDE SEQUENCE [LARGE SCALE GENOMIC DNA]</scope>
    <source>
        <strain evidence="1 2">KHGC13</strain>
    </source>
</reference>